<name>A0A2P2P2V5_RHIMU</name>
<evidence type="ECO:0000313" key="1">
    <source>
        <dbReference type="EMBL" id="MBX49057.1"/>
    </source>
</evidence>
<accession>A0A2P2P2V5</accession>
<protein>
    <submittedName>
        <fullName evidence="1">Uncharacterized protein</fullName>
    </submittedName>
</protein>
<organism evidence="1">
    <name type="scientific">Rhizophora mucronata</name>
    <name type="common">Asiatic mangrove</name>
    <dbReference type="NCBI Taxonomy" id="61149"/>
    <lineage>
        <taxon>Eukaryota</taxon>
        <taxon>Viridiplantae</taxon>
        <taxon>Streptophyta</taxon>
        <taxon>Embryophyta</taxon>
        <taxon>Tracheophyta</taxon>
        <taxon>Spermatophyta</taxon>
        <taxon>Magnoliopsida</taxon>
        <taxon>eudicotyledons</taxon>
        <taxon>Gunneridae</taxon>
        <taxon>Pentapetalae</taxon>
        <taxon>rosids</taxon>
        <taxon>fabids</taxon>
        <taxon>Malpighiales</taxon>
        <taxon>Rhizophoraceae</taxon>
        <taxon>Rhizophora</taxon>
    </lineage>
</organism>
<dbReference type="AlphaFoldDB" id="A0A2P2P2V5"/>
<dbReference type="EMBL" id="GGEC01068573">
    <property type="protein sequence ID" value="MBX49057.1"/>
    <property type="molecule type" value="Transcribed_RNA"/>
</dbReference>
<reference evidence="1" key="1">
    <citation type="submission" date="2018-02" db="EMBL/GenBank/DDBJ databases">
        <title>Rhizophora mucronata_Transcriptome.</title>
        <authorList>
            <person name="Meera S.P."/>
            <person name="Sreeshan A."/>
            <person name="Augustine A."/>
        </authorList>
    </citation>
    <scope>NUCLEOTIDE SEQUENCE</scope>
    <source>
        <tissue evidence="1">Leaf</tissue>
    </source>
</reference>
<proteinExistence type="predicted"/>
<sequence>MQIDYFSNYLYMWTSVCKGKFITFK</sequence>